<keyword evidence="2" id="KW-1133">Transmembrane helix</keyword>
<name>S5AAT2_9ALTE</name>
<proteinExistence type="predicted"/>
<keyword evidence="2" id="KW-0812">Transmembrane</keyword>
<keyword evidence="2" id="KW-0472">Membrane</keyword>
<evidence type="ECO:0000313" key="4">
    <source>
        <dbReference type="Proteomes" id="UP000014909"/>
    </source>
</evidence>
<dbReference type="BioCyc" id="AMAC1300253:G12YX-980-MONOMER"/>
<feature type="coiled-coil region" evidence="1">
    <location>
        <begin position="103"/>
        <end position="130"/>
    </location>
</feature>
<dbReference type="KEGG" id="amh:I633_06120"/>
<gene>
    <name evidence="3" type="ORF">I633_06120</name>
</gene>
<feature type="transmembrane region" description="Helical" evidence="2">
    <location>
        <begin position="77"/>
        <end position="98"/>
    </location>
</feature>
<dbReference type="PATRIC" id="fig|1300253.3.peg.1268"/>
<dbReference type="AlphaFoldDB" id="S5AAT2"/>
<protein>
    <submittedName>
        <fullName evidence="3">Uncharacterized protein</fullName>
    </submittedName>
</protein>
<evidence type="ECO:0000256" key="2">
    <source>
        <dbReference type="SAM" id="Phobius"/>
    </source>
</evidence>
<reference evidence="3 4" key="1">
    <citation type="journal article" date="2013" name="Genome Biol. Evol.">
        <title>Genomic Diversity of "Deep Ecotype" Alteromonas macleodii Isolates: Evidence for Pan-Mediterranean Clonal Frames.</title>
        <authorList>
            <person name="Lopez-Perez M."/>
            <person name="Gonzaga A."/>
            <person name="Rodriguez-Valera F."/>
        </authorList>
    </citation>
    <scope>NUCLEOTIDE SEQUENCE [LARGE SCALE GENOMIC DNA]</scope>
    <source>
        <strain evidence="4">'English Channel 615'</strain>
    </source>
</reference>
<keyword evidence="1" id="KW-0175">Coiled coil</keyword>
<evidence type="ECO:0000313" key="3">
    <source>
        <dbReference type="EMBL" id="AGP77397.1"/>
    </source>
</evidence>
<sequence>MNLDEKIKQELESEAKKLDKILAHEPGIFSMLANAYKGALGGWLILVGIFTFLITLLLFWAGYQFFLVTELNYEQKIFWGLVMIFVGMVQIALKMWTFMEMNRQSTNREIKRLEMSIERLVNTLIKTKEA</sequence>
<evidence type="ECO:0000256" key="1">
    <source>
        <dbReference type="SAM" id="Coils"/>
    </source>
</evidence>
<dbReference type="Proteomes" id="UP000014909">
    <property type="component" value="Chromosome"/>
</dbReference>
<dbReference type="Pfam" id="PF20556">
    <property type="entry name" value="DUF6768"/>
    <property type="match status" value="1"/>
</dbReference>
<dbReference type="InterPro" id="IPR046659">
    <property type="entry name" value="DUF6768"/>
</dbReference>
<accession>S5AAT2</accession>
<dbReference type="HOGENOM" id="CLU_159364_0_0_6"/>
<organism evidence="3 4">
    <name type="scientific">Alteromonas mediterranea 615</name>
    <dbReference type="NCBI Taxonomy" id="1300253"/>
    <lineage>
        <taxon>Bacteria</taxon>
        <taxon>Pseudomonadati</taxon>
        <taxon>Pseudomonadota</taxon>
        <taxon>Gammaproteobacteria</taxon>
        <taxon>Alteromonadales</taxon>
        <taxon>Alteromonadaceae</taxon>
        <taxon>Alteromonas/Salinimonas group</taxon>
        <taxon>Alteromonas</taxon>
    </lineage>
</organism>
<dbReference type="EMBL" id="CP004846">
    <property type="protein sequence ID" value="AGP77397.1"/>
    <property type="molecule type" value="Genomic_DNA"/>
</dbReference>
<feature type="transmembrane region" description="Helical" evidence="2">
    <location>
        <begin position="40"/>
        <end position="65"/>
    </location>
</feature>